<comment type="caution">
    <text evidence="7">The sequence shown here is derived from an EMBL/GenBank/DDBJ whole genome shotgun (WGS) entry which is preliminary data.</text>
</comment>
<dbReference type="GO" id="GO:0030170">
    <property type="term" value="F:pyridoxal phosphate binding"/>
    <property type="evidence" value="ECO:0007669"/>
    <property type="project" value="InterPro"/>
</dbReference>
<dbReference type="STRING" id="158607.A0A2P5HX30"/>
<dbReference type="Proteomes" id="UP000094444">
    <property type="component" value="Unassembled WGS sequence"/>
</dbReference>
<dbReference type="PANTHER" id="PTHR43807">
    <property type="entry name" value="FI04487P"/>
    <property type="match status" value="1"/>
</dbReference>
<dbReference type="InterPro" id="IPR015422">
    <property type="entry name" value="PyrdxlP-dep_Trfase_small"/>
</dbReference>
<dbReference type="Gene3D" id="3.90.1150.10">
    <property type="entry name" value="Aspartate Aminotransferase, domain 1"/>
    <property type="match status" value="1"/>
</dbReference>
<organism evidence="7 8">
    <name type="scientific">Diaporthe helianthi</name>
    <dbReference type="NCBI Taxonomy" id="158607"/>
    <lineage>
        <taxon>Eukaryota</taxon>
        <taxon>Fungi</taxon>
        <taxon>Dikarya</taxon>
        <taxon>Ascomycota</taxon>
        <taxon>Pezizomycotina</taxon>
        <taxon>Sordariomycetes</taxon>
        <taxon>Sordariomycetidae</taxon>
        <taxon>Diaporthales</taxon>
        <taxon>Diaporthaceae</taxon>
        <taxon>Diaporthe</taxon>
    </lineage>
</organism>
<keyword evidence="5" id="KW-0663">Pyridoxal phosphate</keyword>
<comment type="similarity">
    <text evidence="2">Belongs to the class-I pyridoxal-phosphate-dependent aminotransferase family.</text>
</comment>
<keyword evidence="8" id="KW-1185">Reference proteome</keyword>
<dbReference type="InterPro" id="IPR051326">
    <property type="entry name" value="Kynurenine-oxoglutarate_AT"/>
</dbReference>
<sequence length="439" mass="48770">MATSPAPTRASARVLKQGSDVWSIINAAAAASPIQPLVNLGQGFFGYNPPQFLRDAVKNVMDDDDCHQYAPPRGHPSMTHALSQSYSPLWGRQLDPDKEILVTTGANEGMLSAFMAFLDPGDQVVVFEPVFDQFVPQTPAYISNIEMAGGTVVYVGMKPPSQSNSEISNSSQWTIDVEDFANAITPKTKMIVLNSPHNPTGLVLSRKDLEAIGALCLKHNILILSDEVYDRLSYVPFTRIATLCPEIANITMTVGSAGKSFWATGWRVGWLIGPEHLIKHCVTAHTRICYCGVAPLQKALAMGLEQASQSNFWEDSKADMLRRMKTFNQVWDELGISYTEPNGGYMVMVDFSQVKLPESYEFPSVLDGKPLDFRLAWFLIMELGVASIPVSEFYRTETQHHAPIYLRFAVCKNIEVLEEAKKRLRALKKYILKQEAIST</sequence>
<dbReference type="InterPro" id="IPR015421">
    <property type="entry name" value="PyrdxlP-dep_Trfase_major"/>
</dbReference>
<evidence type="ECO:0000256" key="4">
    <source>
        <dbReference type="ARBA" id="ARBA00022679"/>
    </source>
</evidence>
<keyword evidence="4" id="KW-0808">Transferase</keyword>
<dbReference type="Pfam" id="PF00155">
    <property type="entry name" value="Aminotran_1_2"/>
    <property type="match status" value="1"/>
</dbReference>
<evidence type="ECO:0000259" key="6">
    <source>
        <dbReference type="Pfam" id="PF00155"/>
    </source>
</evidence>
<gene>
    <name evidence="7" type="ORF">DHEL01_v206814</name>
</gene>
<evidence type="ECO:0000313" key="8">
    <source>
        <dbReference type="Proteomes" id="UP000094444"/>
    </source>
</evidence>
<dbReference type="GO" id="GO:0005739">
    <property type="term" value="C:mitochondrion"/>
    <property type="evidence" value="ECO:0007669"/>
    <property type="project" value="TreeGrafter"/>
</dbReference>
<accession>A0A2P5HX30</accession>
<dbReference type="CDD" id="cd00609">
    <property type="entry name" value="AAT_like"/>
    <property type="match status" value="1"/>
</dbReference>
<keyword evidence="3 7" id="KW-0032">Aminotransferase</keyword>
<evidence type="ECO:0000256" key="5">
    <source>
        <dbReference type="ARBA" id="ARBA00022898"/>
    </source>
</evidence>
<protein>
    <submittedName>
        <fullName evidence="7">Aminotransferase class I and II</fullName>
    </submittedName>
</protein>
<reference evidence="7" key="1">
    <citation type="submission" date="2017-09" db="EMBL/GenBank/DDBJ databases">
        <title>Polyketide synthases of a Diaporthe helianthi virulent isolate.</title>
        <authorList>
            <person name="Baroncelli R."/>
        </authorList>
    </citation>
    <scope>NUCLEOTIDE SEQUENCE [LARGE SCALE GENOMIC DNA]</scope>
    <source>
        <strain evidence="7">7/96</strain>
    </source>
</reference>
<comment type="cofactor">
    <cofactor evidence="1">
        <name>pyridoxal 5'-phosphate</name>
        <dbReference type="ChEBI" id="CHEBI:597326"/>
    </cofactor>
</comment>
<dbReference type="FunFam" id="3.40.640.10:FF:000024">
    <property type="entry name" value="Kynurenine--oxoglutarate transaminase 3"/>
    <property type="match status" value="1"/>
</dbReference>
<dbReference type="InParanoid" id="A0A2P5HX30"/>
<dbReference type="InterPro" id="IPR004839">
    <property type="entry name" value="Aminotransferase_I/II_large"/>
</dbReference>
<dbReference type="InterPro" id="IPR015424">
    <property type="entry name" value="PyrdxlP-dep_Trfase"/>
</dbReference>
<dbReference type="Gene3D" id="3.40.640.10">
    <property type="entry name" value="Type I PLP-dependent aspartate aminotransferase-like (Major domain)"/>
    <property type="match status" value="1"/>
</dbReference>
<dbReference type="EMBL" id="MAVT02000575">
    <property type="protein sequence ID" value="POS74800.1"/>
    <property type="molecule type" value="Genomic_DNA"/>
</dbReference>
<evidence type="ECO:0000256" key="3">
    <source>
        <dbReference type="ARBA" id="ARBA00022576"/>
    </source>
</evidence>
<dbReference type="OrthoDB" id="2414662at2759"/>
<evidence type="ECO:0000256" key="1">
    <source>
        <dbReference type="ARBA" id="ARBA00001933"/>
    </source>
</evidence>
<feature type="domain" description="Aminotransferase class I/classII large" evidence="6">
    <location>
        <begin position="37"/>
        <end position="422"/>
    </location>
</feature>
<dbReference type="FunCoup" id="A0A2P5HX30">
    <property type="interactions" value="470"/>
</dbReference>
<dbReference type="GO" id="GO:0016212">
    <property type="term" value="F:kynurenine-oxoglutarate transaminase activity"/>
    <property type="evidence" value="ECO:0007669"/>
    <property type="project" value="TreeGrafter"/>
</dbReference>
<evidence type="ECO:0000313" key="7">
    <source>
        <dbReference type="EMBL" id="POS74800.1"/>
    </source>
</evidence>
<dbReference type="SUPFAM" id="SSF53383">
    <property type="entry name" value="PLP-dependent transferases"/>
    <property type="match status" value="1"/>
</dbReference>
<proteinExistence type="inferred from homology"/>
<dbReference type="PANTHER" id="PTHR43807:SF20">
    <property type="entry name" value="FI04487P"/>
    <property type="match status" value="1"/>
</dbReference>
<name>A0A2P5HX30_DIAHE</name>
<evidence type="ECO:0000256" key="2">
    <source>
        <dbReference type="ARBA" id="ARBA00007441"/>
    </source>
</evidence>
<dbReference type="AlphaFoldDB" id="A0A2P5HX30"/>